<reference evidence="2" key="1">
    <citation type="journal article" date="2015" name="Nature">
        <title>Complex archaea that bridge the gap between prokaryotes and eukaryotes.</title>
        <authorList>
            <person name="Spang A."/>
            <person name="Saw J.H."/>
            <person name="Jorgensen S.L."/>
            <person name="Zaremba-Niedzwiedzka K."/>
            <person name="Martijn J."/>
            <person name="Lind A.E."/>
            <person name="van Eijk R."/>
            <person name="Schleper C."/>
            <person name="Guy L."/>
            <person name="Ettema T.J."/>
        </authorList>
    </citation>
    <scope>NUCLEOTIDE SEQUENCE</scope>
</reference>
<evidence type="ECO:0000256" key="1">
    <source>
        <dbReference type="SAM" id="MobiDB-lite"/>
    </source>
</evidence>
<feature type="region of interest" description="Disordered" evidence="1">
    <location>
        <begin position="61"/>
        <end position="154"/>
    </location>
</feature>
<protein>
    <submittedName>
        <fullName evidence="2">Uncharacterized protein</fullName>
    </submittedName>
</protein>
<dbReference type="EMBL" id="LAZR01022905">
    <property type="protein sequence ID" value="KKL80263.1"/>
    <property type="molecule type" value="Genomic_DNA"/>
</dbReference>
<feature type="compositionally biased region" description="Basic residues" evidence="1">
    <location>
        <begin position="136"/>
        <end position="154"/>
    </location>
</feature>
<accession>A0A0F9F1N6</accession>
<proteinExistence type="predicted"/>
<name>A0A0F9F1N6_9ZZZZ</name>
<organism evidence="2">
    <name type="scientific">marine sediment metagenome</name>
    <dbReference type="NCBI Taxonomy" id="412755"/>
    <lineage>
        <taxon>unclassified sequences</taxon>
        <taxon>metagenomes</taxon>
        <taxon>ecological metagenomes</taxon>
    </lineage>
</organism>
<evidence type="ECO:0000313" key="2">
    <source>
        <dbReference type="EMBL" id="KKL80263.1"/>
    </source>
</evidence>
<sequence>MGAEDRETTIAFTDADEDMQVYTANRKLRNRLKKLGYEAEEEDKLGGFYIVPRAVLQFRKPREFSITEEERAERAERLRPAREAAGIGEYSKKKPKKKAPAKKRRPKPEPEEEDEDEYEDDEDFDDEEEETEVVRPKARKKPSASKTKTRKRKS</sequence>
<feature type="compositionally biased region" description="Basic and acidic residues" evidence="1">
    <location>
        <begin position="61"/>
        <end position="82"/>
    </location>
</feature>
<feature type="compositionally biased region" description="Basic residues" evidence="1">
    <location>
        <begin position="93"/>
        <end position="106"/>
    </location>
</feature>
<dbReference type="AlphaFoldDB" id="A0A0F9F1N6"/>
<feature type="compositionally biased region" description="Acidic residues" evidence="1">
    <location>
        <begin position="110"/>
        <end position="131"/>
    </location>
</feature>
<gene>
    <name evidence="2" type="ORF">LCGC14_2006510</name>
</gene>
<comment type="caution">
    <text evidence="2">The sequence shown here is derived from an EMBL/GenBank/DDBJ whole genome shotgun (WGS) entry which is preliminary data.</text>
</comment>